<evidence type="ECO:0000313" key="5">
    <source>
        <dbReference type="EMBL" id="CAH0772907.1"/>
    </source>
</evidence>
<feature type="region of interest" description="Disordered" evidence="3">
    <location>
        <begin position="1"/>
        <end position="79"/>
    </location>
</feature>
<dbReference type="Proteomes" id="UP001152759">
    <property type="component" value="Chromosome 5"/>
</dbReference>
<dbReference type="InterPro" id="IPR051247">
    <property type="entry name" value="RLC_Component"/>
</dbReference>
<dbReference type="PANTHER" id="PTHR46205:SF3">
    <property type="entry name" value="LOQUACIOUS, ISOFORM B"/>
    <property type="match status" value="1"/>
</dbReference>
<dbReference type="SUPFAM" id="SSF54768">
    <property type="entry name" value="dsRNA-binding domain-like"/>
    <property type="match status" value="3"/>
</dbReference>
<feature type="domain" description="DRBM" evidence="4">
    <location>
        <begin position="96"/>
        <end position="163"/>
    </location>
</feature>
<dbReference type="KEGG" id="btab:109031881"/>
<protein>
    <recommendedName>
        <fullName evidence="4">DRBM domain-containing protein</fullName>
    </recommendedName>
</protein>
<feature type="compositionally biased region" description="Basic residues" evidence="3">
    <location>
        <begin position="63"/>
        <end position="73"/>
    </location>
</feature>
<feature type="domain" description="DRBM" evidence="4">
    <location>
        <begin position="189"/>
        <end position="257"/>
    </location>
</feature>
<dbReference type="CDD" id="cd19864">
    <property type="entry name" value="DSRM_PRKRA-like_rpt3"/>
    <property type="match status" value="1"/>
</dbReference>
<dbReference type="GO" id="GO:0003725">
    <property type="term" value="F:double-stranded RNA binding"/>
    <property type="evidence" value="ECO:0007669"/>
    <property type="project" value="TreeGrafter"/>
</dbReference>
<dbReference type="FunFam" id="3.30.160.20:FF:000007">
    <property type="entry name" value="Double-stranded RNA-binding protein Staufen homolog 1"/>
    <property type="match status" value="2"/>
</dbReference>
<dbReference type="GO" id="GO:0070920">
    <property type="term" value="P:regulation of regulatory ncRNA processing"/>
    <property type="evidence" value="ECO:0007669"/>
    <property type="project" value="TreeGrafter"/>
</dbReference>
<name>A0A9P0C9C2_BEMTA</name>
<dbReference type="GO" id="GO:0070578">
    <property type="term" value="C:RISC-loading complex"/>
    <property type="evidence" value="ECO:0007669"/>
    <property type="project" value="TreeGrafter"/>
</dbReference>
<dbReference type="GO" id="GO:0005737">
    <property type="term" value="C:cytoplasm"/>
    <property type="evidence" value="ECO:0007669"/>
    <property type="project" value="TreeGrafter"/>
</dbReference>
<sequence length="406" mass="45428">MVEGDQTIDAAKSPQNPKGSRNKEAVSKKLMRDGEVTTMNDTNPEAPMEVDETANKIDGNKTGPKRFTRHKKEKPQEPLNLEEAAKKELMIHPSKTPVSILQEVLTRRGTQPKYELVQIEGAIHEPTFRYRVTVGNIVSMGTGRSKKEAKHVAARTLLEKLVGNTEGLIKTPIPTPMPGDARNPDLNPNPIGQLQELCMARRWPPPTYTTETEEGLPHERLFTVVCTIFKQKETGVGKSKKLAKREAASKMWHKMKDLPMETSELPSGLDDDDELIQRLSRLVTEFDEIKNSKVKTLNSEYSHKISKFHRNLKLSSGEKLVQLQDTSLVKSNLDFFAFLQEIAVEQKFEVTYVDIEEKSISGKYQCLVQLATLPVAVCHGTGLTSKAAQIAAARNALEYLKIMTKG</sequence>
<reference evidence="5" key="1">
    <citation type="submission" date="2021-12" db="EMBL/GenBank/DDBJ databases">
        <authorList>
            <person name="King R."/>
        </authorList>
    </citation>
    <scope>NUCLEOTIDE SEQUENCE</scope>
</reference>
<gene>
    <name evidence="5" type="ORF">BEMITA_LOCUS9464</name>
</gene>
<dbReference type="GO" id="GO:0035197">
    <property type="term" value="F:siRNA binding"/>
    <property type="evidence" value="ECO:0007669"/>
    <property type="project" value="TreeGrafter"/>
</dbReference>
<evidence type="ECO:0000259" key="4">
    <source>
        <dbReference type="PROSITE" id="PS50137"/>
    </source>
</evidence>
<dbReference type="GO" id="GO:0005634">
    <property type="term" value="C:nucleus"/>
    <property type="evidence" value="ECO:0007669"/>
    <property type="project" value="TreeGrafter"/>
</dbReference>
<dbReference type="EMBL" id="OU963866">
    <property type="protein sequence ID" value="CAH0772907.1"/>
    <property type="molecule type" value="Genomic_DNA"/>
</dbReference>
<evidence type="ECO:0000256" key="3">
    <source>
        <dbReference type="SAM" id="MobiDB-lite"/>
    </source>
</evidence>
<dbReference type="AlphaFoldDB" id="A0A9P0C9C2"/>
<dbReference type="Pfam" id="PF00035">
    <property type="entry name" value="dsrm"/>
    <property type="match status" value="2"/>
</dbReference>
<dbReference type="CDD" id="cd19862">
    <property type="entry name" value="DSRM_PRKRA-like_rpt1"/>
    <property type="match status" value="1"/>
</dbReference>
<proteinExistence type="predicted"/>
<dbReference type="GO" id="GO:0016442">
    <property type="term" value="C:RISC complex"/>
    <property type="evidence" value="ECO:0007669"/>
    <property type="project" value="TreeGrafter"/>
</dbReference>
<dbReference type="InterPro" id="IPR014720">
    <property type="entry name" value="dsRBD_dom"/>
</dbReference>
<evidence type="ECO:0000313" key="6">
    <source>
        <dbReference type="Proteomes" id="UP001152759"/>
    </source>
</evidence>
<feature type="compositionally biased region" description="Basic and acidic residues" evidence="3">
    <location>
        <begin position="21"/>
        <end position="35"/>
    </location>
</feature>
<keyword evidence="1 2" id="KW-0694">RNA-binding</keyword>
<evidence type="ECO:0000256" key="2">
    <source>
        <dbReference type="PROSITE-ProRule" id="PRU00266"/>
    </source>
</evidence>
<dbReference type="PANTHER" id="PTHR46205">
    <property type="entry name" value="LOQUACIOUS, ISOFORM B"/>
    <property type="match status" value="1"/>
</dbReference>
<organism evidence="5 6">
    <name type="scientific">Bemisia tabaci</name>
    <name type="common">Sweetpotato whitefly</name>
    <name type="synonym">Aleurodes tabaci</name>
    <dbReference type="NCBI Taxonomy" id="7038"/>
    <lineage>
        <taxon>Eukaryota</taxon>
        <taxon>Metazoa</taxon>
        <taxon>Ecdysozoa</taxon>
        <taxon>Arthropoda</taxon>
        <taxon>Hexapoda</taxon>
        <taxon>Insecta</taxon>
        <taxon>Pterygota</taxon>
        <taxon>Neoptera</taxon>
        <taxon>Paraneoptera</taxon>
        <taxon>Hemiptera</taxon>
        <taxon>Sternorrhyncha</taxon>
        <taxon>Aleyrodoidea</taxon>
        <taxon>Aleyrodidae</taxon>
        <taxon>Aleyrodinae</taxon>
        <taxon>Bemisia</taxon>
    </lineage>
</organism>
<accession>A0A9P0C9C2</accession>
<dbReference type="CDD" id="cd19863">
    <property type="entry name" value="DSRM_PRKRA-like_rpt2"/>
    <property type="match status" value="1"/>
</dbReference>
<dbReference type="SMART" id="SM00358">
    <property type="entry name" value="DSRM"/>
    <property type="match status" value="3"/>
</dbReference>
<dbReference type="Gene3D" id="3.30.160.20">
    <property type="match status" value="3"/>
</dbReference>
<evidence type="ECO:0000256" key="1">
    <source>
        <dbReference type="ARBA" id="ARBA00022884"/>
    </source>
</evidence>
<keyword evidence="6" id="KW-1185">Reference proteome</keyword>
<feature type="domain" description="DRBM" evidence="4">
    <location>
        <begin position="334"/>
        <end position="402"/>
    </location>
</feature>
<dbReference type="PROSITE" id="PS50137">
    <property type="entry name" value="DS_RBD"/>
    <property type="match status" value="3"/>
</dbReference>
<dbReference type="OrthoDB" id="10056847at2759"/>
<dbReference type="GO" id="GO:0030422">
    <property type="term" value="P:siRNA processing"/>
    <property type="evidence" value="ECO:0007669"/>
    <property type="project" value="TreeGrafter"/>
</dbReference>